<keyword evidence="1" id="KW-0732">Signal</keyword>
<keyword evidence="3" id="KW-1185">Reference proteome</keyword>
<dbReference type="PANTHER" id="PTHR34387">
    <property type="entry name" value="SLR1258 PROTEIN"/>
    <property type="match status" value="1"/>
</dbReference>
<evidence type="ECO:0000313" key="2">
    <source>
        <dbReference type="EMBL" id="MEE8657929.1"/>
    </source>
</evidence>
<dbReference type="EMBL" id="JAWJZY010000001">
    <property type="protein sequence ID" value="MEE8657929.1"/>
    <property type="molecule type" value="Genomic_DNA"/>
</dbReference>
<dbReference type="InterPro" id="IPR052022">
    <property type="entry name" value="26kDa_periplasmic_antigen"/>
</dbReference>
<sequence length="227" mass="24927">MLFFRRFCALAALATPLTVQAAPEKTMLTLSATGHARAKPTIMTAIFAMQDTGASPAEAQSLLNDRTARVSKLAKNAANVSFSFQDYDTWQQEKKDGHKEWGARQKLVLTGQESHSEALLTLTGELQHDGLPLDALNWSLDPATRHRLEQEAQSQALNIIKSDAQHIAETVGMHVGPFHTINIGGRFTPPYVGVSMMRMTAPNMPQRSDDDAQEVTVQVTAEIYLTP</sequence>
<dbReference type="Proteomes" id="UP001312908">
    <property type="component" value="Unassembled WGS sequence"/>
</dbReference>
<proteinExistence type="predicted"/>
<dbReference type="PANTHER" id="PTHR34387:SF2">
    <property type="entry name" value="SLR1258 PROTEIN"/>
    <property type="match status" value="1"/>
</dbReference>
<dbReference type="Gene3D" id="3.30.110.170">
    <property type="entry name" value="Protein of unknown function (DUF541), domain 1"/>
    <property type="match status" value="1"/>
</dbReference>
<dbReference type="Gene3D" id="3.30.70.2970">
    <property type="entry name" value="Protein of unknown function (DUF541), domain 2"/>
    <property type="match status" value="1"/>
</dbReference>
<protein>
    <recommendedName>
        <fullName evidence="4">DUF541 domain-containing protein</fullName>
    </recommendedName>
</protein>
<evidence type="ECO:0008006" key="4">
    <source>
        <dbReference type="Google" id="ProtNLM"/>
    </source>
</evidence>
<dbReference type="InterPro" id="IPR007497">
    <property type="entry name" value="SIMPL/DUF541"/>
</dbReference>
<evidence type="ECO:0000256" key="1">
    <source>
        <dbReference type="SAM" id="SignalP"/>
    </source>
</evidence>
<dbReference type="Pfam" id="PF04402">
    <property type="entry name" value="SIMPL"/>
    <property type="match status" value="1"/>
</dbReference>
<dbReference type="RefSeq" id="WP_394818893.1">
    <property type="nucleotide sequence ID" value="NZ_JAWJZY010000001.1"/>
</dbReference>
<comment type="caution">
    <text evidence="2">The sequence shown here is derived from an EMBL/GenBank/DDBJ whole genome shotgun (WGS) entry which is preliminary data.</text>
</comment>
<accession>A0ABU7U267</accession>
<organism evidence="2 3">
    <name type="scientific">Sorlinia euscelidii</name>
    <dbReference type="NCBI Taxonomy" id="3081148"/>
    <lineage>
        <taxon>Bacteria</taxon>
        <taxon>Pseudomonadati</taxon>
        <taxon>Pseudomonadota</taxon>
        <taxon>Alphaproteobacteria</taxon>
        <taxon>Acetobacterales</taxon>
        <taxon>Acetobacteraceae</taxon>
        <taxon>Sorlinia</taxon>
    </lineage>
</organism>
<gene>
    <name evidence="2" type="ORF">DOFOFD_02730</name>
</gene>
<reference evidence="2 3" key="1">
    <citation type="submission" date="2023-10" db="EMBL/GenBank/DDBJ databases">
        <title>Sorlinia euscelidii gen. nov., sp. nov., an acetic acid bacteria isolated from the gut of Euscelidius variegatus emitter.</title>
        <authorList>
            <person name="Michoud G."/>
            <person name="Marasco R."/>
            <person name="Seferji K."/>
            <person name="Gonella E."/>
            <person name="Garuglieri E."/>
            <person name="Alma A."/>
            <person name="Mapelli F."/>
            <person name="Borin S."/>
            <person name="Daffonchio D."/>
            <person name="Crotti E."/>
        </authorList>
    </citation>
    <scope>NUCLEOTIDE SEQUENCE [LARGE SCALE GENOMIC DNA]</scope>
    <source>
        <strain evidence="2 3">EV16P</strain>
    </source>
</reference>
<feature type="signal peptide" evidence="1">
    <location>
        <begin position="1"/>
        <end position="21"/>
    </location>
</feature>
<evidence type="ECO:0000313" key="3">
    <source>
        <dbReference type="Proteomes" id="UP001312908"/>
    </source>
</evidence>
<feature type="chain" id="PRO_5046827274" description="DUF541 domain-containing protein" evidence="1">
    <location>
        <begin position="22"/>
        <end position="227"/>
    </location>
</feature>
<name>A0ABU7U267_9PROT</name>